<accession>A0ABD4YM15</accession>
<dbReference type="PANTHER" id="PTHR34596">
    <property type="entry name" value="CHITOPORIN"/>
    <property type="match status" value="1"/>
</dbReference>
<evidence type="ECO:0000256" key="3">
    <source>
        <dbReference type="ARBA" id="ARBA00022729"/>
    </source>
</evidence>
<reference evidence="5 6" key="1">
    <citation type="submission" date="2022-09" db="EMBL/GenBank/DDBJ databases">
        <title>Intensive care unit water sources are persistently colonized with multi-drug resistant bacteria and are the site of extensive horizontal gene transfer of antibiotic resistance genes.</title>
        <authorList>
            <person name="Diorio-Toth L."/>
        </authorList>
    </citation>
    <scope>NUCLEOTIDE SEQUENCE [LARGE SCALE GENOMIC DNA]</scope>
    <source>
        <strain evidence="5 6">GD03901</strain>
    </source>
</reference>
<evidence type="ECO:0000256" key="2">
    <source>
        <dbReference type="ARBA" id="ARBA00022448"/>
    </source>
</evidence>
<keyword evidence="3 4" id="KW-0732">Signal</keyword>
<keyword evidence="2" id="KW-0813">Transport</keyword>
<dbReference type="AlphaFoldDB" id="A0ABD4YM15"/>
<name>A0ABD4YM15_9PSED</name>
<protein>
    <submittedName>
        <fullName evidence="5">OprD family porin</fullName>
    </submittedName>
</protein>
<dbReference type="PANTHER" id="PTHR34596:SF2">
    <property type="entry name" value="CHITOPORIN"/>
    <property type="match status" value="1"/>
</dbReference>
<evidence type="ECO:0000313" key="6">
    <source>
        <dbReference type="Proteomes" id="UP001160152"/>
    </source>
</evidence>
<feature type="signal peptide" evidence="4">
    <location>
        <begin position="1"/>
        <end position="25"/>
    </location>
</feature>
<dbReference type="Pfam" id="PF03573">
    <property type="entry name" value="OprD"/>
    <property type="match status" value="1"/>
</dbReference>
<dbReference type="Proteomes" id="UP001160152">
    <property type="component" value="Unassembled WGS sequence"/>
</dbReference>
<dbReference type="EMBL" id="JAOCBV010000001">
    <property type="protein sequence ID" value="MDH0760214.1"/>
    <property type="molecule type" value="Genomic_DNA"/>
</dbReference>
<evidence type="ECO:0000256" key="4">
    <source>
        <dbReference type="SAM" id="SignalP"/>
    </source>
</evidence>
<evidence type="ECO:0000313" key="5">
    <source>
        <dbReference type="EMBL" id="MDH0760214.1"/>
    </source>
</evidence>
<gene>
    <name evidence="5" type="ORF">N5C70_26480</name>
</gene>
<organism evidence="5 6">
    <name type="scientific">Pseudomonas juntendi</name>
    <dbReference type="NCBI Taxonomy" id="2666183"/>
    <lineage>
        <taxon>Bacteria</taxon>
        <taxon>Pseudomonadati</taxon>
        <taxon>Pseudomonadota</taxon>
        <taxon>Gammaproteobacteria</taxon>
        <taxon>Pseudomonadales</taxon>
        <taxon>Pseudomonadaceae</taxon>
        <taxon>Pseudomonas</taxon>
    </lineage>
</organism>
<feature type="non-terminal residue" evidence="5">
    <location>
        <position position="430"/>
    </location>
</feature>
<dbReference type="InterPro" id="IPR023614">
    <property type="entry name" value="Porin_dom_sf"/>
</dbReference>
<dbReference type="InterPro" id="IPR005318">
    <property type="entry name" value="OM_porin_bac"/>
</dbReference>
<dbReference type="Gene3D" id="2.40.160.10">
    <property type="entry name" value="Porin"/>
    <property type="match status" value="1"/>
</dbReference>
<evidence type="ECO:0000256" key="1">
    <source>
        <dbReference type="ARBA" id="ARBA00009075"/>
    </source>
</evidence>
<feature type="chain" id="PRO_5044852629" evidence="4">
    <location>
        <begin position="26"/>
        <end position="430"/>
    </location>
</feature>
<proteinExistence type="inferred from homology"/>
<dbReference type="RefSeq" id="WP_280077430.1">
    <property type="nucleotide sequence ID" value="NZ_JAOCBV010000001.1"/>
</dbReference>
<comment type="similarity">
    <text evidence="1">Belongs to the outer membrane porin (Opr) (TC 1.B.25) family.</text>
</comment>
<sequence>MIRATHGPGRALLATLALCPAFSQAAELGWSLLNRNYFLHNDFRSPSGSGQNYRQEWAQGFIGELRSGFTEGTLGVGIDAHGFLGFKLDGGRGHAGTGLLPRDSDGRGESDYSSAGAALKLRLGNTQLRYGEMMVETPVFDTGDKRLHPEYATGWLVENNDLSDWRLQAGRFTAFNNQDNSSTHDDFSGYGATTHNRAISLAGASFAPSGPFGGALYAGQLQDTWRQAYLNLNLAKGNWRLDGNLYHTRDTGSASAGAIDTLAYSLLTKYRFGAQALSLAYQKVEGDTPFDFVGGDSIYLANSIKYADFNGPGERSWQLRYDLDFATLGVPGLSLMGRYVSGRNIDGSHAPANGAYVNQYGNGGKHWERDIDLKYVVQSGAAKDLSLSFSHVSHRANQAQGGDDIDRLYLIIEYPLKGSFYSRAFSATLR</sequence>
<comment type="caution">
    <text evidence="5">The sequence shown here is derived from an EMBL/GenBank/DDBJ whole genome shotgun (WGS) entry which is preliminary data.</text>
</comment>